<gene>
    <name evidence="2" type="ORF">B0T25DRAFT_544200</name>
</gene>
<dbReference type="EMBL" id="JAUIQD010000004">
    <property type="protein sequence ID" value="KAK3353301.1"/>
    <property type="molecule type" value="Genomic_DNA"/>
</dbReference>
<feature type="coiled-coil region" evidence="1">
    <location>
        <begin position="100"/>
        <end position="211"/>
    </location>
</feature>
<dbReference type="Gene3D" id="1.10.287.1490">
    <property type="match status" value="1"/>
</dbReference>
<sequence length="275" mass="30003">MPAISVRPIVEPPPIGKKVNRHPAKNRDKVRDSEYAVSNIDVDLPALLDGVAAVSMPENNGETLVRQLRENIPGVRSAVNNQQADLANVLDGLKKKKAAADGLEGEKGALQAAIAELKANMQTLETQAKADKKALLDQQALASKAAGENEKLRDANTRLKSDNEALRKRVATLETDVQARKNECTGLGEEKKALQAEVADLRGKNQTLEENFAETAATAAADYEAQMQQVIKQFKKQFADFVKSLGEPEKQLLGLRKKVEENGVLIQQLMNYVNS</sequence>
<comment type="caution">
    <text evidence="2">The sequence shown here is derived from an EMBL/GenBank/DDBJ whole genome shotgun (WGS) entry which is preliminary data.</text>
</comment>
<dbReference type="AlphaFoldDB" id="A0AAJ0MEA7"/>
<reference evidence="2" key="1">
    <citation type="journal article" date="2023" name="Mol. Phylogenet. Evol.">
        <title>Genome-scale phylogeny and comparative genomics of the fungal order Sordariales.</title>
        <authorList>
            <person name="Hensen N."/>
            <person name="Bonometti L."/>
            <person name="Westerberg I."/>
            <person name="Brannstrom I.O."/>
            <person name="Guillou S."/>
            <person name="Cros-Aarteil S."/>
            <person name="Calhoun S."/>
            <person name="Haridas S."/>
            <person name="Kuo A."/>
            <person name="Mondo S."/>
            <person name="Pangilinan J."/>
            <person name="Riley R."/>
            <person name="LaButti K."/>
            <person name="Andreopoulos B."/>
            <person name="Lipzen A."/>
            <person name="Chen C."/>
            <person name="Yan M."/>
            <person name="Daum C."/>
            <person name="Ng V."/>
            <person name="Clum A."/>
            <person name="Steindorff A."/>
            <person name="Ohm R.A."/>
            <person name="Martin F."/>
            <person name="Silar P."/>
            <person name="Natvig D.O."/>
            <person name="Lalanne C."/>
            <person name="Gautier V."/>
            <person name="Ament-Velasquez S.L."/>
            <person name="Kruys A."/>
            <person name="Hutchinson M.I."/>
            <person name="Powell A.J."/>
            <person name="Barry K."/>
            <person name="Miller A.N."/>
            <person name="Grigoriev I.V."/>
            <person name="Debuchy R."/>
            <person name="Gladieux P."/>
            <person name="Hiltunen Thoren M."/>
            <person name="Johannesson H."/>
        </authorList>
    </citation>
    <scope>NUCLEOTIDE SEQUENCE</scope>
    <source>
        <strain evidence="2">CBS 955.72</strain>
    </source>
</reference>
<reference evidence="2" key="2">
    <citation type="submission" date="2023-06" db="EMBL/GenBank/DDBJ databases">
        <authorList>
            <consortium name="Lawrence Berkeley National Laboratory"/>
            <person name="Haridas S."/>
            <person name="Hensen N."/>
            <person name="Bonometti L."/>
            <person name="Westerberg I."/>
            <person name="Brannstrom I.O."/>
            <person name="Guillou S."/>
            <person name="Cros-Aarteil S."/>
            <person name="Calhoun S."/>
            <person name="Kuo A."/>
            <person name="Mondo S."/>
            <person name="Pangilinan J."/>
            <person name="Riley R."/>
            <person name="Labutti K."/>
            <person name="Andreopoulos B."/>
            <person name="Lipzen A."/>
            <person name="Chen C."/>
            <person name="Yanf M."/>
            <person name="Daum C."/>
            <person name="Ng V."/>
            <person name="Clum A."/>
            <person name="Steindorff A."/>
            <person name="Ohm R."/>
            <person name="Martin F."/>
            <person name="Silar P."/>
            <person name="Natvig D."/>
            <person name="Lalanne C."/>
            <person name="Gautier V."/>
            <person name="Ament-Velasquez S.L."/>
            <person name="Kruys A."/>
            <person name="Hutchinson M.I."/>
            <person name="Powell A.J."/>
            <person name="Barry K."/>
            <person name="Miller A.N."/>
            <person name="Grigoriev I.V."/>
            <person name="Debuchy R."/>
            <person name="Gladieux P."/>
            <person name="Thoren M.H."/>
            <person name="Johannesson H."/>
        </authorList>
    </citation>
    <scope>NUCLEOTIDE SEQUENCE</scope>
    <source>
        <strain evidence="2">CBS 955.72</strain>
    </source>
</reference>
<evidence type="ECO:0000313" key="3">
    <source>
        <dbReference type="Proteomes" id="UP001275084"/>
    </source>
</evidence>
<dbReference type="Proteomes" id="UP001275084">
    <property type="component" value="Unassembled WGS sequence"/>
</dbReference>
<accession>A0AAJ0MEA7</accession>
<proteinExistence type="predicted"/>
<keyword evidence="3" id="KW-1185">Reference proteome</keyword>
<evidence type="ECO:0000256" key="1">
    <source>
        <dbReference type="SAM" id="Coils"/>
    </source>
</evidence>
<organism evidence="2 3">
    <name type="scientific">Lasiosphaeria hispida</name>
    <dbReference type="NCBI Taxonomy" id="260671"/>
    <lineage>
        <taxon>Eukaryota</taxon>
        <taxon>Fungi</taxon>
        <taxon>Dikarya</taxon>
        <taxon>Ascomycota</taxon>
        <taxon>Pezizomycotina</taxon>
        <taxon>Sordariomycetes</taxon>
        <taxon>Sordariomycetidae</taxon>
        <taxon>Sordariales</taxon>
        <taxon>Lasiosphaeriaceae</taxon>
        <taxon>Lasiosphaeria</taxon>
    </lineage>
</organism>
<name>A0AAJ0MEA7_9PEZI</name>
<keyword evidence="1" id="KW-0175">Coiled coil</keyword>
<protein>
    <submittedName>
        <fullName evidence="2">Uncharacterized protein</fullName>
    </submittedName>
</protein>
<evidence type="ECO:0000313" key="2">
    <source>
        <dbReference type="EMBL" id="KAK3353301.1"/>
    </source>
</evidence>